<dbReference type="EMBL" id="KY290955">
    <property type="protein sequence ID" value="APU01475.1"/>
    <property type="molecule type" value="Genomic_DNA"/>
</dbReference>
<dbReference type="Proteomes" id="UP000225215">
    <property type="component" value="Segment"/>
</dbReference>
<evidence type="ECO:0000256" key="1">
    <source>
        <dbReference type="ARBA" id="ARBA00008005"/>
    </source>
</evidence>
<evidence type="ECO:0000313" key="12">
    <source>
        <dbReference type="EMBL" id="APU01475.1"/>
    </source>
</evidence>
<dbReference type="Pfam" id="PF17482">
    <property type="entry name" value="Phage_sheath_1C"/>
    <property type="match status" value="1"/>
</dbReference>
<sequence>MALLSPGVEAKEMNMQVTIARSSTGRAALAGKFQWGPAYQISQVVSEPDLIDRFGRPDNQTADSVFSGINFLNYGNDLRLVRILDSVNARNSSPLFDTVDFTITSPGVDYRIGDDVKILQNGVTVTTGKVTAVNSTGGVEFVTFKSAEIVAKAKELNDYPDLQNGWQMQFTSGGPGAGQSATGVLNGISQDSNIYIPNDEYARESLLRRDQNSDTYIDMCEKYKIPVVASRYAGDKGDNIQVAFIAYKDYYKFGVDGKPTTVNTVNLDTFPSGLKFGNITPSSYLEYGPQTKDQFAMIVFMGGSAVESRVLSTKPSDRDIYGSSIHIDEFFVNGYSTFVQGVSESWPAEFSGILTFGGGTSGNDSASAGDWITGWDMFSDREHVDVNLFIAGSCAGEGAETASTVQKSVAAICDERQDCLGWISPPREYMINLPVATAVAKVVEWRKGLTNSGAVVDNNMNIGTTYSSAAANYKYQYDKYNDTNRWIPLSADLAGLCARTDTVSQPWMSPAGFNRGQIMNVRKLAIETRQSHRDELYQNSLNAVVGFPGQGFILYGDKTMSLAPTPFDRINVRRLFNLLKKSISESAKYKLFENNDAFTRSSFRSEVNSYLDSIKSLGGIYDFLVICDETNNTPSVIDRNEFVATIMIKPARSINFVTLNFSAVGTGTDFAELVGAPV</sequence>
<dbReference type="Gene3D" id="2.40.10.380">
    <property type="match status" value="1"/>
</dbReference>
<dbReference type="InterPro" id="IPR054564">
    <property type="entry name" value="Gp18_domIII_N"/>
</dbReference>
<feature type="domain" description="Tail sheath protein subtilisin-like" evidence="8">
    <location>
        <begin position="366"/>
        <end position="560"/>
    </location>
</feature>
<accession>A0A219YBZ9</accession>
<dbReference type="GO" id="GO:0098027">
    <property type="term" value="C:virus tail, sheath"/>
    <property type="evidence" value="ECO:0007669"/>
    <property type="project" value="UniProtKB-KW"/>
</dbReference>
<dbReference type="PANTHER" id="PTHR35861:SF1">
    <property type="entry name" value="PHAGE TAIL SHEATH PROTEIN"/>
    <property type="match status" value="1"/>
</dbReference>
<evidence type="ECO:0000256" key="5">
    <source>
        <dbReference type="ARBA" id="ARBA00023003"/>
    </source>
</evidence>
<feature type="domain" description="Tail sheath protein C-terminal" evidence="9">
    <location>
        <begin position="565"/>
        <end position="661"/>
    </location>
</feature>
<keyword evidence="3" id="KW-1227">Viral tail protein</keyword>
<feature type="domain" description="Tail sheath protein Gp18-like" evidence="11">
    <location>
        <begin position="24"/>
        <end position="83"/>
    </location>
</feature>
<dbReference type="Pfam" id="PF22671">
    <property type="entry name" value="Gp18_domIII_N"/>
    <property type="match status" value="1"/>
</dbReference>
<dbReference type="Pfam" id="PF04984">
    <property type="entry name" value="Phage_sheath_1"/>
    <property type="match status" value="1"/>
</dbReference>
<proteinExistence type="inferred from homology"/>
<keyword evidence="5" id="KW-0946">Virion</keyword>
<dbReference type="InterPro" id="IPR020287">
    <property type="entry name" value="Tail_sheath_C"/>
</dbReference>
<dbReference type="GO" id="GO:0099000">
    <property type="term" value="P:symbiont genome ejection through host cell envelope, contractile tail mechanism"/>
    <property type="evidence" value="ECO:0007669"/>
    <property type="project" value="UniProtKB-KW"/>
</dbReference>
<dbReference type="Pfam" id="PF22639">
    <property type="entry name" value="Gp18_dom_I"/>
    <property type="match status" value="1"/>
</dbReference>
<evidence type="ECO:0000259" key="11">
    <source>
        <dbReference type="Pfam" id="PF22671"/>
    </source>
</evidence>
<evidence type="ECO:0000256" key="7">
    <source>
        <dbReference type="ARBA" id="ARBA00023296"/>
    </source>
</evidence>
<dbReference type="InterPro" id="IPR035089">
    <property type="entry name" value="Phage_sheath_subtilisin"/>
</dbReference>
<keyword evidence="6" id="KW-1171">Viral genome ejection through host cell envelope</keyword>
<evidence type="ECO:0000313" key="13">
    <source>
        <dbReference type="Proteomes" id="UP000225215"/>
    </source>
</evidence>
<evidence type="ECO:0000259" key="10">
    <source>
        <dbReference type="Pfam" id="PF22639"/>
    </source>
</evidence>
<dbReference type="InterPro" id="IPR054565">
    <property type="entry name" value="Gp18-like_dom_I"/>
</dbReference>
<keyword evidence="2" id="KW-1162">Viral penetration into host cytoplasm</keyword>
<dbReference type="PANTHER" id="PTHR35861">
    <property type="match status" value="1"/>
</dbReference>
<comment type="similarity">
    <text evidence="1">Belongs to the myoviridae tail sheath protein family.</text>
</comment>
<keyword evidence="7" id="KW-1160">Virus entry into host cell</keyword>
<keyword evidence="5" id="KW-1229">Viral tail sheath protein</keyword>
<name>A0A219YBZ9_9CAUD</name>
<dbReference type="Gene3D" id="3.40.50.11780">
    <property type="match status" value="1"/>
</dbReference>
<evidence type="ECO:0000259" key="9">
    <source>
        <dbReference type="Pfam" id="PF17482"/>
    </source>
</evidence>
<evidence type="ECO:0000259" key="8">
    <source>
        <dbReference type="Pfam" id="PF04984"/>
    </source>
</evidence>
<evidence type="ECO:0000256" key="2">
    <source>
        <dbReference type="ARBA" id="ARBA00022595"/>
    </source>
</evidence>
<protein>
    <submittedName>
        <fullName evidence="12">Tail sheath monomer</fullName>
    </submittedName>
</protein>
<keyword evidence="4" id="KW-1242">Viral contractile tail ejection system</keyword>
<organism evidence="12 13">
    <name type="scientific">Aeromonas phage 65.2</name>
    <dbReference type="NCBI Taxonomy" id="1932896"/>
    <lineage>
        <taxon>Viruses</taxon>
        <taxon>Duplodnaviria</taxon>
        <taxon>Heunggongvirae</taxon>
        <taxon>Uroviricota</taxon>
        <taxon>Caudoviricetes</taxon>
        <taxon>Pantevenvirales</taxon>
        <taxon>Straboviridae</taxon>
        <taxon>Emmerichvirinae</taxon>
        <taxon>Ishigurovirus</taxon>
        <taxon>Ishigurovirus osborne</taxon>
    </lineage>
</organism>
<evidence type="ECO:0000256" key="6">
    <source>
        <dbReference type="ARBA" id="ARBA00023009"/>
    </source>
</evidence>
<feature type="domain" description="Tail sheath protein Gp18-like" evidence="10">
    <location>
        <begin position="98"/>
        <end position="176"/>
    </location>
</feature>
<evidence type="ECO:0000256" key="4">
    <source>
        <dbReference type="ARBA" id="ARBA00022766"/>
    </source>
</evidence>
<dbReference type="InterPro" id="IPR052042">
    <property type="entry name" value="Tail_sheath_structural"/>
</dbReference>
<reference evidence="12 13" key="1">
    <citation type="journal article" date="2017" name="Sci. Rep.">
        <title>Characterization and diversity of phages infecting Aeromonas salmonicida subsp. salmonicida.</title>
        <authorList>
            <person name="Vincent A.T."/>
            <person name="Paquet V.E."/>
            <person name="Bernatchez A."/>
            <person name="Tremblay D.M."/>
            <person name="Moineau S."/>
            <person name="Charette S.J."/>
        </authorList>
    </citation>
    <scope>NUCLEOTIDE SEQUENCE [LARGE SCALE GENOMIC DNA]</scope>
</reference>
<evidence type="ECO:0000256" key="3">
    <source>
        <dbReference type="ARBA" id="ARBA00022732"/>
    </source>
</evidence>